<sequence>MNLHTTVSQGLLAIQALSIIGPIESLREAWGLFNSTVLF</sequence>
<reference evidence="1" key="1">
    <citation type="submission" date="2014-09" db="EMBL/GenBank/DDBJ databases">
        <authorList>
            <person name="Magalhaes I.L.F."/>
            <person name="Oliveira U."/>
            <person name="Santos F.R."/>
            <person name="Vidigal T.H.D.A."/>
            <person name="Brescovit A.D."/>
            <person name="Santos A.J."/>
        </authorList>
    </citation>
    <scope>NUCLEOTIDE SEQUENCE</scope>
    <source>
        <tissue evidence="1">Shoot tissue taken approximately 20 cm above the soil surface</tissue>
    </source>
</reference>
<accession>A0A0A9CSJ2</accession>
<reference evidence="1" key="2">
    <citation type="journal article" date="2015" name="Data Brief">
        <title>Shoot transcriptome of the giant reed, Arundo donax.</title>
        <authorList>
            <person name="Barrero R.A."/>
            <person name="Guerrero F.D."/>
            <person name="Moolhuijzen P."/>
            <person name="Goolsby J.A."/>
            <person name="Tidwell J."/>
            <person name="Bellgard S.E."/>
            <person name="Bellgard M.I."/>
        </authorList>
    </citation>
    <scope>NUCLEOTIDE SEQUENCE</scope>
    <source>
        <tissue evidence="1">Shoot tissue taken approximately 20 cm above the soil surface</tissue>
    </source>
</reference>
<dbReference type="EMBL" id="GBRH01221535">
    <property type="protein sequence ID" value="JAD76360.1"/>
    <property type="molecule type" value="Transcribed_RNA"/>
</dbReference>
<name>A0A0A9CSJ2_ARUDO</name>
<protein>
    <submittedName>
        <fullName evidence="1">Uncharacterized protein</fullName>
    </submittedName>
</protein>
<dbReference type="AlphaFoldDB" id="A0A0A9CSJ2"/>
<organism evidence="1">
    <name type="scientific">Arundo donax</name>
    <name type="common">Giant reed</name>
    <name type="synonym">Donax arundinaceus</name>
    <dbReference type="NCBI Taxonomy" id="35708"/>
    <lineage>
        <taxon>Eukaryota</taxon>
        <taxon>Viridiplantae</taxon>
        <taxon>Streptophyta</taxon>
        <taxon>Embryophyta</taxon>
        <taxon>Tracheophyta</taxon>
        <taxon>Spermatophyta</taxon>
        <taxon>Magnoliopsida</taxon>
        <taxon>Liliopsida</taxon>
        <taxon>Poales</taxon>
        <taxon>Poaceae</taxon>
        <taxon>PACMAD clade</taxon>
        <taxon>Arundinoideae</taxon>
        <taxon>Arundineae</taxon>
        <taxon>Arundo</taxon>
    </lineage>
</organism>
<proteinExistence type="predicted"/>
<evidence type="ECO:0000313" key="1">
    <source>
        <dbReference type="EMBL" id="JAD76360.1"/>
    </source>
</evidence>